<feature type="non-terminal residue" evidence="1">
    <location>
        <position position="1"/>
    </location>
</feature>
<organism evidence="1 2">
    <name type="scientific">Paraburkholderia panacisoli</name>
    <dbReference type="NCBI Taxonomy" id="2603818"/>
    <lineage>
        <taxon>Bacteria</taxon>
        <taxon>Pseudomonadati</taxon>
        <taxon>Pseudomonadota</taxon>
        <taxon>Betaproteobacteria</taxon>
        <taxon>Burkholderiales</taxon>
        <taxon>Burkholderiaceae</taxon>
        <taxon>Paraburkholderia</taxon>
    </lineage>
</organism>
<dbReference type="Proteomes" id="UP000325273">
    <property type="component" value="Unassembled WGS sequence"/>
</dbReference>
<protein>
    <submittedName>
        <fullName evidence="1">Uncharacterized protein</fullName>
    </submittedName>
</protein>
<proteinExistence type="predicted"/>
<sequence length="68" mass="7591">PRFLPTLGHPRAVALRFARCDQLAAGLAPTRVRPCWAHTKKPSPDSSGDGFSQQVHALTREYHTIRIE</sequence>
<reference evidence="1 2" key="1">
    <citation type="submission" date="2019-08" db="EMBL/GenBank/DDBJ databases">
        <title>Paraburkholderia sp. DCY113.</title>
        <authorList>
            <person name="Kang J."/>
        </authorList>
    </citation>
    <scope>NUCLEOTIDE SEQUENCE [LARGE SCALE GENOMIC DNA]</scope>
    <source>
        <strain evidence="1 2">DCY113</strain>
    </source>
</reference>
<accession>A0A5B0H124</accession>
<keyword evidence="2" id="KW-1185">Reference proteome</keyword>
<dbReference type="EMBL" id="VTUZ01000014">
    <property type="protein sequence ID" value="KAA1008831.1"/>
    <property type="molecule type" value="Genomic_DNA"/>
</dbReference>
<gene>
    <name evidence="1" type="ORF">FVF58_21320</name>
</gene>
<evidence type="ECO:0000313" key="2">
    <source>
        <dbReference type="Proteomes" id="UP000325273"/>
    </source>
</evidence>
<comment type="caution">
    <text evidence="1">The sequence shown here is derived from an EMBL/GenBank/DDBJ whole genome shotgun (WGS) entry which is preliminary data.</text>
</comment>
<dbReference type="AlphaFoldDB" id="A0A5B0H124"/>
<evidence type="ECO:0000313" key="1">
    <source>
        <dbReference type="EMBL" id="KAA1008831.1"/>
    </source>
</evidence>
<name>A0A5B0H124_9BURK</name>